<evidence type="ECO:0000256" key="1">
    <source>
        <dbReference type="SAM" id="MobiDB-lite"/>
    </source>
</evidence>
<dbReference type="Proteomes" id="UP000199331">
    <property type="component" value="Unassembled WGS sequence"/>
</dbReference>
<accession>A0A1I5NZ82</accession>
<evidence type="ECO:0000313" key="2">
    <source>
        <dbReference type="EMBL" id="SFP27104.1"/>
    </source>
</evidence>
<feature type="region of interest" description="Disordered" evidence="1">
    <location>
        <begin position="59"/>
        <end position="79"/>
    </location>
</feature>
<name>A0A1I5NZ82_9SPHN</name>
<evidence type="ECO:0000313" key="3">
    <source>
        <dbReference type="Proteomes" id="UP000199331"/>
    </source>
</evidence>
<dbReference type="RefSeq" id="WP_090481377.1">
    <property type="nucleotide sequence ID" value="NZ_FOWZ01000003.1"/>
</dbReference>
<protein>
    <submittedName>
        <fullName evidence="2">Uncharacterized protein</fullName>
    </submittedName>
</protein>
<gene>
    <name evidence="2" type="ORF">SAMN04488060_2202</name>
</gene>
<keyword evidence="3" id="KW-1185">Reference proteome</keyword>
<proteinExistence type="predicted"/>
<dbReference type="OrthoDB" id="7410894at2"/>
<dbReference type="AlphaFoldDB" id="A0A1I5NZ82"/>
<dbReference type="EMBL" id="FOWZ01000003">
    <property type="protein sequence ID" value="SFP27104.1"/>
    <property type="molecule type" value="Genomic_DNA"/>
</dbReference>
<sequence>MFALFLTAVFAIAAIAALAVLADSGLRWWSAFGQLRRRLKLPTEVEFCESGMRPAITHGGFTRPGRARPATRQSVRCAA</sequence>
<organism evidence="2 3">
    <name type="scientific">Qipengyuania nanhaisediminis</name>
    <dbReference type="NCBI Taxonomy" id="604088"/>
    <lineage>
        <taxon>Bacteria</taxon>
        <taxon>Pseudomonadati</taxon>
        <taxon>Pseudomonadota</taxon>
        <taxon>Alphaproteobacteria</taxon>
        <taxon>Sphingomonadales</taxon>
        <taxon>Erythrobacteraceae</taxon>
        <taxon>Qipengyuania</taxon>
    </lineage>
</organism>
<reference evidence="3" key="1">
    <citation type="submission" date="2016-10" db="EMBL/GenBank/DDBJ databases">
        <authorList>
            <person name="Varghese N."/>
            <person name="Submissions S."/>
        </authorList>
    </citation>
    <scope>NUCLEOTIDE SEQUENCE [LARGE SCALE GENOMIC DNA]</scope>
    <source>
        <strain evidence="3">CGMCC 1.7715</strain>
    </source>
</reference>